<dbReference type="KEGG" id="mfel:JPM2_4100"/>
<proteinExistence type="predicted"/>
<reference evidence="2 3" key="1">
    <citation type="submission" date="2020-01" db="EMBL/GenBank/DDBJ databases">
        <title>Complete genome sequence of Mycoplasma felis strain Myco-2.</title>
        <authorList>
            <person name="Kinoshita Y."/>
            <person name="Niwa H."/>
            <person name="Uchida-Fujii E."/>
            <person name="Nukada T."/>
        </authorList>
    </citation>
    <scope>NUCLEOTIDE SEQUENCE [LARGE SCALE GENOMIC DNA]</scope>
    <source>
        <strain evidence="2 3">Myco-2</strain>
    </source>
</reference>
<dbReference type="Pfam" id="PF00535">
    <property type="entry name" value="Glycos_transf_2"/>
    <property type="match status" value="1"/>
</dbReference>
<dbReference type="SUPFAM" id="SSF53448">
    <property type="entry name" value="Nucleotide-diphospho-sugar transferases"/>
    <property type="match status" value="1"/>
</dbReference>
<feature type="domain" description="Glycosyltransferase 2-like" evidence="1">
    <location>
        <begin position="7"/>
        <end position="153"/>
    </location>
</feature>
<dbReference type="RefSeq" id="WP_161553175.1">
    <property type="nucleotide sequence ID" value="NZ_AP022325.1"/>
</dbReference>
<name>A0A809S0U0_9BACT</name>
<dbReference type="Gene3D" id="3.90.550.10">
    <property type="entry name" value="Spore Coat Polysaccharide Biosynthesis Protein SpsA, Chain A"/>
    <property type="match status" value="1"/>
</dbReference>
<evidence type="ECO:0000259" key="1">
    <source>
        <dbReference type="Pfam" id="PF00535"/>
    </source>
</evidence>
<dbReference type="EMBL" id="AP022325">
    <property type="protein sequence ID" value="BBU47717.1"/>
    <property type="molecule type" value="Genomic_DNA"/>
</dbReference>
<evidence type="ECO:0000313" key="2">
    <source>
        <dbReference type="EMBL" id="BBU47717.1"/>
    </source>
</evidence>
<organism evidence="2 3">
    <name type="scientific">Mycoplasmopsis felis</name>
    <dbReference type="NCBI Taxonomy" id="33923"/>
    <lineage>
        <taxon>Bacteria</taxon>
        <taxon>Bacillati</taxon>
        <taxon>Mycoplasmatota</taxon>
        <taxon>Mycoplasmoidales</taxon>
        <taxon>Metamycoplasmataceae</taxon>
        <taxon>Mycoplasmopsis</taxon>
    </lineage>
</organism>
<dbReference type="Proteomes" id="UP000464317">
    <property type="component" value="Chromosome"/>
</dbReference>
<dbReference type="CDD" id="cd00761">
    <property type="entry name" value="Glyco_tranf_GTA_type"/>
    <property type="match status" value="1"/>
</dbReference>
<dbReference type="AlphaFoldDB" id="A0A809S0U0"/>
<evidence type="ECO:0000313" key="3">
    <source>
        <dbReference type="Proteomes" id="UP000464317"/>
    </source>
</evidence>
<gene>
    <name evidence="2" type="ORF">JPM2_4100</name>
</gene>
<dbReference type="InterPro" id="IPR029044">
    <property type="entry name" value="Nucleotide-diphossugar_trans"/>
</dbReference>
<protein>
    <recommendedName>
        <fullName evidence="1">Glycosyltransferase 2-like domain-containing protein</fullName>
    </recommendedName>
</protein>
<accession>A0A809S0U0</accession>
<dbReference type="InterPro" id="IPR001173">
    <property type="entry name" value="Glyco_trans_2-like"/>
</dbReference>
<sequence>MKLSIISLVNKSARDVNSFLKHLKYQDNQDFEIILCLNNNKNTQKIINEINEYYSFFNSRLKLIYNFKNISNQYNLLSSFNVISGDYVVVLNSDNKLKKHYIDKMIKDSQEYDVDILEYQPRIIGSIRWKPKQRLDISQKLSIRKQKEIIAYSYPFIFNKIYKRTLVQKVVEYSPKNLNDTKMCVELNYLLLLNADTYFYLNYRIHREQFNSNIWFNTHKIAQSFENVEKITNSIWKDFWNDELAYAKYYLVKLVLTAFLNETFFLYKKFYKNQRSLIKERKTILMIQKHYEVLKKLEKDFNKTDFINQNKYMLKKTTETYLLQSKYEKLIKEKILSSLE</sequence>
<keyword evidence="3" id="KW-1185">Reference proteome</keyword>